<name>A0ABT3XW87_9FLAO</name>
<protein>
    <recommendedName>
        <fullName evidence="3">DUF4136 domain-containing protein</fullName>
    </recommendedName>
</protein>
<evidence type="ECO:0000313" key="1">
    <source>
        <dbReference type="EMBL" id="MCX8525879.1"/>
    </source>
</evidence>
<sequence length="140" mass="16295">MKKLLSLCAIICGFLYSCEKKPVLPQKYTVEIRVNNWTDINGDDYDTKEEEITAKNLKEAYATGYKNYMISKRVSQATNNHMARRMIISFRVLNEKRKNIVDQISKNSLDSIHTTVDKETAYITEDLKNKIENHRNNTTN</sequence>
<dbReference type="EMBL" id="JAOVZW010000024">
    <property type="protein sequence ID" value="MCX8525879.1"/>
    <property type="molecule type" value="Genomic_DNA"/>
</dbReference>
<comment type="caution">
    <text evidence="1">The sequence shown here is derived from an EMBL/GenBank/DDBJ whole genome shotgun (WGS) entry which is preliminary data.</text>
</comment>
<dbReference type="Proteomes" id="UP001073122">
    <property type="component" value="Unassembled WGS sequence"/>
</dbReference>
<accession>A0ABT3XW87</accession>
<dbReference type="RefSeq" id="WP_267267122.1">
    <property type="nucleotide sequence ID" value="NZ_JAOVZW010000024.1"/>
</dbReference>
<organism evidence="1 2">
    <name type="scientific">Chryseobacterium formosus</name>
    <dbReference type="NCBI Taxonomy" id="1537363"/>
    <lineage>
        <taxon>Bacteria</taxon>
        <taxon>Pseudomonadati</taxon>
        <taxon>Bacteroidota</taxon>
        <taxon>Flavobacteriia</taxon>
        <taxon>Flavobacteriales</taxon>
        <taxon>Weeksellaceae</taxon>
        <taxon>Chryseobacterium group</taxon>
        <taxon>Chryseobacterium</taxon>
    </lineage>
</organism>
<evidence type="ECO:0008006" key="3">
    <source>
        <dbReference type="Google" id="ProtNLM"/>
    </source>
</evidence>
<evidence type="ECO:0000313" key="2">
    <source>
        <dbReference type="Proteomes" id="UP001073122"/>
    </source>
</evidence>
<proteinExistence type="predicted"/>
<keyword evidence="2" id="KW-1185">Reference proteome</keyword>
<gene>
    <name evidence="1" type="ORF">OF897_18350</name>
</gene>
<reference evidence="1" key="1">
    <citation type="submission" date="2022-10" db="EMBL/GenBank/DDBJ databases">
        <title>Chryseobacterium sp. nov., a novel bacterial species.</title>
        <authorList>
            <person name="Cao Y."/>
        </authorList>
    </citation>
    <scope>NUCLEOTIDE SEQUENCE</scope>
    <source>
        <strain evidence="1">CCTCC AB2015118</strain>
    </source>
</reference>
<dbReference type="PROSITE" id="PS51257">
    <property type="entry name" value="PROKAR_LIPOPROTEIN"/>
    <property type="match status" value="1"/>
</dbReference>